<keyword evidence="2" id="KW-0732">Signal</keyword>
<dbReference type="AlphaFoldDB" id="A0A178HST3"/>
<name>A0A178HST3_9HYPH</name>
<dbReference type="InterPro" id="IPR011992">
    <property type="entry name" value="EF-hand-dom_pair"/>
</dbReference>
<dbReference type="InterPro" id="IPR018247">
    <property type="entry name" value="EF_Hand_1_Ca_BS"/>
</dbReference>
<dbReference type="GO" id="GO:0005509">
    <property type="term" value="F:calcium ion binding"/>
    <property type="evidence" value="ECO:0007669"/>
    <property type="project" value="InterPro"/>
</dbReference>
<proteinExistence type="predicted"/>
<gene>
    <name evidence="4" type="ORF">A3840_14180</name>
</gene>
<dbReference type="EMBL" id="LVVY01000103">
    <property type="protein sequence ID" value="OAM75911.1"/>
    <property type="molecule type" value="Genomic_DNA"/>
</dbReference>
<evidence type="ECO:0000256" key="2">
    <source>
        <dbReference type="SAM" id="SignalP"/>
    </source>
</evidence>
<dbReference type="PROSITE" id="PS50222">
    <property type="entry name" value="EF_HAND_2"/>
    <property type="match status" value="1"/>
</dbReference>
<comment type="caution">
    <text evidence="4">The sequence shown here is derived from an EMBL/GenBank/DDBJ whole genome shotgun (WGS) entry which is preliminary data.</text>
</comment>
<keyword evidence="5" id="KW-1185">Reference proteome</keyword>
<feature type="region of interest" description="Disordered" evidence="1">
    <location>
        <begin position="70"/>
        <end position="111"/>
    </location>
</feature>
<dbReference type="InterPro" id="IPR002048">
    <property type="entry name" value="EF_hand_dom"/>
</dbReference>
<dbReference type="Pfam" id="PF13202">
    <property type="entry name" value="EF-hand_5"/>
    <property type="match status" value="2"/>
</dbReference>
<dbReference type="PROSITE" id="PS00018">
    <property type="entry name" value="EF_HAND_1"/>
    <property type="match status" value="1"/>
</dbReference>
<dbReference type="STRING" id="1770058.A3840_14180"/>
<feature type="domain" description="EF-hand" evidence="3">
    <location>
        <begin position="35"/>
        <end position="61"/>
    </location>
</feature>
<feature type="compositionally biased region" description="Low complexity" evidence="1">
    <location>
        <begin position="79"/>
        <end position="100"/>
    </location>
</feature>
<feature type="chain" id="PRO_5008088187" description="EF-hand domain-containing protein" evidence="2">
    <location>
        <begin position="30"/>
        <end position="111"/>
    </location>
</feature>
<dbReference type="Proteomes" id="UP000078389">
    <property type="component" value="Unassembled WGS sequence"/>
</dbReference>
<accession>A0A178HST3</accession>
<evidence type="ECO:0000313" key="5">
    <source>
        <dbReference type="Proteomes" id="UP000078389"/>
    </source>
</evidence>
<reference evidence="4 5" key="1">
    <citation type="submission" date="2016-03" db="EMBL/GenBank/DDBJ databases">
        <title>Genome sequencing of Devosia sp. S37.</title>
        <authorList>
            <person name="Mohd Nor M."/>
        </authorList>
    </citation>
    <scope>NUCLEOTIDE SEQUENCE [LARGE SCALE GENOMIC DNA]</scope>
    <source>
        <strain evidence="4 5">S37</strain>
    </source>
</reference>
<evidence type="ECO:0000259" key="3">
    <source>
        <dbReference type="PROSITE" id="PS50222"/>
    </source>
</evidence>
<protein>
    <recommendedName>
        <fullName evidence="3">EF-hand domain-containing protein</fullName>
    </recommendedName>
</protein>
<sequence>MSTPNLETVMRRIALGLAALTLAASAALAQTPLTFAEVDLDGNGELSFEELSAVWPDLTQDEFNRADVNMSGGLSPDELNALQPATLPAPTEAPLAPADPGMLEPQPLPGQ</sequence>
<evidence type="ECO:0000256" key="1">
    <source>
        <dbReference type="SAM" id="MobiDB-lite"/>
    </source>
</evidence>
<dbReference type="SUPFAM" id="SSF47473">
    <property type="entry name" value="EF-hand"/>
    <property type="match status" value="1"/>
</dbReference>
<dbReference type="Gene3D" id="1.10.238.10">
    <property type="entry name" value="EF-hand"/>
    <property type="match status" value="1"/>
</dbReference>
<organism evidence="4 5">
    <name type="scientific">Devosia elaeis</name>
    <dbReference type="NCBI Taxonomy" id="1770058"/>
    <lineage>
        <taxon>Bacteria</taxon>
        <taxon>Pseudomonadati</taxon>
        <taxon>Pseudomonadota</taxon>
        <taxon>Alphaproteobacteria</taxon>
        <taxon>Hyphomicrobiales</taxon>
        <taxon>Devosiaceae</taxon>
        <taxon>Devosia</taxon>
    </lineage>
</organism>
<feature type="signal peptide" evidence="2">
    <location>
        <begin position="1"/>
        <end position="29"/>
    </location>
</feature>
<evidence type="ECO:0000313" key="4">
    <source>
        <dbReference type="EMBL" id="OAM75911.1"/>
    </source>
</evidence>